<accession>A0A927HCS8</accession>
<dbReference type="SUPFAM" id="SSF57850">
    <property type="entry name" value="RING/U-box"/>
    <property type="match status" value="1"/>
</dbReference>
<gene>
    <name evidence="1" type="ORF">IEO70_16580</name>
</gene>
<dbReference type="Proteomes" id="UP000602076">
    <property type="component" value="Unassembled WGS sequence"/>
</dbReference>
<dbReference type="RefSeq" id="WP_190999492.1">
    <property type="nucleotide sequence ID" value="NZ_JACXSI010000049.1"/>
</dbReference>
<proteinExistence type="predicted"/>
<reference evidence="1" key="1">
    <citation type="submission" date="2020-09" db="EMBL/GenBank/DDBJ databases">
        <title>Bacillus faecalis sp. nov., a moderately halophilic bacterium isolated from cow faeces.</title>
        <authorList>
            <person name="Jiang L."/>
            <person name="Lee J."/>
        </authorList>
    </citation>
    <scope>NUCLEOTIDE SEQUENCE</scope>
    <source>
        <strain evidence="1">AGMB 02131</strain>
    </source>
</reference>
<dbReference type="Pfam" id="PF14149">
    <property type="entry name" value="YhfH"/>
    <property type="match status" value="1"/>
</dbReference>
<name>A0A927HCS8_9BACI</name>
<keyword evidence="2" id="KW-1185">Reference proteome</keyword>
<dbReference type="AlphaFoldDB" id="A0A927HCS8"/>
<evidence type="ECO:0000313" key="1">
    <source>
        <dbReference type="EMBL" id="MBD3109957.1"/>
    </source>
</evidence>
<organism evidence="1 2">
    <name type="scientific">Peribacillus faecalis</name>
    <dbReference type="NCBI Taxonomy" id="2772559"/>
    <lineage>
        <taxon>Bacteria</taxon>
        <taxon>Bacillati</taxon>
        <taxon>Bacillota</taxon>
        <taxon>Bacilli</taxon>
        <taxon>Bacillales</taxon>
        <taxon>Bacillaceae</taxon>
        <taxon>Peribacillus</taxon>
    </lineage>
</organism>
<dbReference type="InterPro" id="IPR025432">
    <property type="entry name" value="YhfH-like"/>
</dbReference>
<sequence length="46" mass="5474">MERLSTKKYYKISTQKNCPECGTVFKITQECYLMECDRCLSKKEES</sequence>
<protein>
    <submittedName>
        <fullName evidence="1">YhfH family protein</fullName>
    </submittedName>
</protein>
<dbReference type="EMBL" id="JACXSI010000049">
    <property type="protein sequence ID" value="MBD3109957.1"/>
    <property type="molecule type" value="Genomic_DNA"/>
</dbReference>
<evidence type="ECO:0000313" key="2">
    <source>
        <dbReference type="Proteomes" id="UP000602076"/>
    </source>
</evidence>
<comment type="caution">
    <text evidence="1">The sequence shown here is derived from an EMBL/GenBank/DDBJ whole genome shotgun (WGS) entry which is preliminary data.</text>
</comment>